<evidence type="ECO:0000313" key="3">
    <source>
        <dbReference type="Proteomes" id="UP000295718"/>
    </source>
</evidence>
<sequence length="309" mass="35973">MDTTGLWPVMAICIGNVLVAFGIFVWACFQKKGRRGTGFLIAWFIFIVPFFGLLYLLLSRFIGFLNRRKNVDMSDVSFSQEREKLILPPDIETEMNYVPIQDAMAVSDTLSLRRLILDALRNDAKRTVASIAVAMNSKDTETSHYAASVILDALSEFRSTAQNMIEHTQKLPEDVEMNLLTFNYIHDVLKMKIMTNMEQEAYIYTLDNVAENLFTHNLWYMSATHYLWMADWFITIKEYNMADKWVSRAVQYRPNMLDTFKARLHLYYNQRNQAAFFNCLDEFGESDVAADEEILNLFRLYGNQKDRSL</sequence>
<accession>A0A4R1QYR6</accession>
<dbReference type="STRING" id="1469948.GCA_000732725_02344"/>
<dbReference type="EMBL" id="SLUO01000007">
    <property type="protein sequence ID" value="TCL58108.1"/>
    <property type="molecule type" value="Genomic_DNA"/>
</dbReference>
<reference evidence="2 3" key="1">
    <citation type="submission" date="2019-03" db="EMBL/GenBank/DDBJ databases">
        <title>Genomic Encyclopedia of Type Strains, Phase IV (KMG-IV): sequencing the most valuable type-strain genomes for metagenomic binning, comparative biology and taxonomic classification.</title>
        <authorList>
            <person name="Goeker M."/>
        </authorList>
    </citation>
    <scope>NUCLEOTIDE SEQUENCE [LARGE SCALE GENOMIC DNA]</scope>
    <source>
        <strain evidence="2 3">DSM 100556</strain>
    </source>
</reference>
<protein>
    <submittedName>
        <fullName evidence="2">Uncharacterized protein</fullName>
    </submittedName>
</protein>
<dbReference type="OrthoDB" id="2065454at2"/>
<keyword evidence="1" id="KW-0472">Membrane</keyword>
<evidence type="ECO:0000313" key="2">
    <source>
        <dbReference type="EMBL" id="TCL58108.1"/>
    </source>
</evidence>
<feature type="transmembrane region" description="Helical" evidence="1">
    <location>
        <begin position="39"/>
        <end position="58"/>
    </location>
</feature>
<name>A0A4R1QYR6_9FIRM</name>
<feature type="transmembrane region" description="Helical" evidence="1">
    <location>
        <begin position="6"/>
        <end position="27"/>
    </location>
</feature>
<keyword evidence="1" id="KW-1133">Transmembrane helix</keyword>
<comment type="caution">
    <text evidence="2">The sequence shown here is derived from an EMBL/GenBank/DDBJ whole genome shotgun (WGS) entry which is preliminary data.</text>
</comment>
<gene>
    <name evidence="2" type="ORF">EDD76_107224</name>
</gene>
<proteinExistence type="predicted"/>
<keyword evidence="3" id="KW-1185">Reference proteome</keyword>
<dbReference type="RefSeq" id="WP_031391028.1">
    <property type="nucleotide sequence ID" value="NZ_JPNB01000002.1"/>
</dbReference>
<dbReference type="AlphaFoldDB" id="A0A4R1QYR6"/>
<dbReference type="Proteomes" id="UP000295718">
    <property type="component" value="Unassembled WGS sequence"/>
</dbReference>
<organism evidence="2 3">
    <name type="scientific">Kineothrix alysoides</name>
    <dbReference type="NCBI Taxonomy" id="1469948"/>
    <lineage>
        <taxon>Bacteria</taxon>
        <taxon>Bacillati</taxon>
        <taxon>Bacillota</taxon>
        <taxon>Clostridia</taxon>
        <taxon>Lachnospirales</taxon>
        <taxon>Lachnospiraceae</taxon>
        <taxon>Kineothrix</taxon>
    </lineage>
</organism>
<evidence type="ECO:0000256" key="1">
    <source>
        <dbReference type="SAM" id="Phobius"/>
    </source>
</evidence>
<keyword evidence="1" id="KW-0812">Transmembrane</keyword>